<dbReference type="SUPFAM" id="SSF46894">
    <property type="entry name" value="C-terminal effector domain of the bipartite response regulators"/>
    <property type="match status" value="1"/>
</dbReference>
<evidence type="ECO:0000259" key="4">
    <source>
        <dbReference type="PROSITE" id="PS50043"/>
    </source>
</evidence>
<evidence type="ECO:0000256" key="1">
    <source>
        <dbReference type="ARBA" id="ARBA00023015"/>
    </source>
</evidence>
<dbReference type="InterPro" id="IPR000792">
    <property type="entry name" value="Tscrpt_reg_LuxR_C"/>
</dbReference>
<dbReference type="CDD" id="cd06170">
    <property type="entry name" value="LuxR_C_like"/>
    <property type="match status" value="1"/>
</dbReference>
<name>A0ABU7KEF2_9ACTN</name>
<dbReference type="SMART" id="SM00421">
    <property type="entry name" value="HTH_LUXR"/>
    <property type="match status" value="1"/>
</dbReference>
<evidence type="ECO:0000256" key="2">
    <source>
        <dbReference type="ARBA" id="ARBA00023125"/>
    </source>
</evidence>
<dbReference type="PROSITE" id="PS50043">
    <property type="entry name" value="HTH_LUXR_2"/>
    <property type="match status" value="1"/>
</dbReference>
<keyword evidence="2" id="KW-0238">DNA-binding</keyword>
<evidence type="ECO:0000313" key="5">
    <source>
        <dbReference type="EMBL" id="MEE2039972.1"/>
    </source>
</evidence>
<dbReference type="RefSeq" id="WP_330093733.1">
    <property type="nucleotide sequence ID" value="NZ_JAUZMY010000024.1"/>
</dbReference>
<dbReference type="Gene3D" id="3.40.50.2300">
    <property type="match status" value="1"/>
</dbReference>
<protein>
    <submittedName>
        <fullName evidence="5">LuxR C-terminal-related transcriptional regulator</fullName>
    </submittedName>
</protein>
<reference evidence="5 6" key="1">
    <citation type="submission" date="2023-08" db="EMBL/GenBank/DDBJ databases">
        <authorList>
            <person name="Girao M."/>
            <person name="Carvalho M.F."/>
        </authorList>
    </citation>
    <scope>NUCLEOTIDE SEQUENCE [LARGE SCALE GENOMIC DNA]</scope>
    <source>
        <strain evidence="5 6">CT-R113</strain>
    </source>
</reference>
<dbReference type="Pfam" id="PF00196">
    <property type="entry name" value="GerE"/>
    <property type="match status" value="1"/>
</dbReference>
<proteinExistence type="predicted"/>
<dbReference type="PANTHER" id="PTHR44688:SF16">
    <property type="entry name" value="DNA-BINDING TRANSCRIPTIONAL ACTIVATOR DEVR_DOSR"/>
    <property type="match status" value="1"/>
</dbReference>
<gene>
    <name evidence="5" type="ORF">Q8791_22405</name>
</gene>
<evidence type="ECO:0000256" key="3">
    <source>
        <dbReference type="ARBA" id="ARBA00023163"/>
    </source>
</evidence>
<dbReference type="PANTHER" id="PTHR44688">
    <property type="entry name" value="DNA-BINDING TRANSCRIPTIONAL ACTIVATOR DEVR_DOSR"/>
    <property type="match status" value="1"/>
</dbReference>
<evidence type="ECO:0000313" key="6">
    <source>
        <dbReference type="Proteomes" id="UP001356095"/>
    </source>
</evidence>
<dbReference type="Proteomes" id="UP001356095">
    <property type="component" value="Unassembled WGS sequence"/>
</dbReference>
<dbReference type="EMBL" id="JAUZMY010000024">
    <property type="protein sequence ID" value="MEE2039972.1"/>
    <property type="molecule type" value="Genomic_DNA"/>
</dbReference>
<dbReference type="PROSITE" id="PS00622">
    <property type="entry name" value="HTH_LUXR_1"/>
    <property type="match status" value="1"/>
</dbReference>
<keyword evidence="1" id="KW-0805">Transcription regulation</keyword>
<keyword evidence="6" id="KW-1185">Reference proteome</keyword>
<organism evidence="5 6">
    <name type="scientific">Nocardiopsis codii</name>
    <dbReference type="NCBI Taxonomy" id="3065942"/>
    <lineage>
        <taxon>Bacteria</taxon>
        <taxon>Bacillati</taxon>
        <taxon>Actinomycetota</taxon>
        <taxon>Actinomycetes</taxon>
        <taxon>Streptosporangiales</taxon>
        <taxon>Nocardiopsidaceae</taxon>
        <taxon>Nocardiopsis</taxon>
    </lineage>
</organism>
<comment type="caution">
    <text evidence="5">The sequence shown here is derived from an EMBL/GenBank/DDBJ whole genome shotgun (WGS) entry which is preliminary data.</text>
</comment>
<keyword evidence="3" id="KW-0804">Transcription</keyword>
<sequence>MVDRPHVLVVDEFLARGRSLAEELSRAGLDSSATAAPPGTCDGVDVLLVEASHSRRIEIIRRSEVGVGPAALVIGSGVCHEAVLHCLEAGAVGFVSAEESAESLVGALRDVVRRGALGGRRLTRRQTQVLALVAVGLPNREIATRLGIQHHTVKNHVQSILGKLGVGSRTAAVAVLTGGGRGSGGLGRV</sequence>
<dbReference type="PRINTS" id="PR00038">
    <property type="entry name" value="HTHLUXR"/>
</dbReference>
<feature type="domain" description="HTH luxR-type" evidence="4">
    <location>
        <begin position="115"/>
        <end position="180"/>
    </location>
</feature>
<dbReference type="InterPro" id="IPR016032">
    <property type="entry name" value="Sig_transdc_resp-reg_C-effctor"/>
</dbReference>
<accession>A0ABU7KEF2</accession>